<dbReference type="Gene3D" id="3.90.740.10">
    <property type="entry name" value="Valyl/Leucyl/Isoleucyl-tRNA synthetase, editing domain"/>
    <property type="match status" value="1"/>
</dbReference>
<dbReference type="Pfam" id="PF00133">
    <property type="entry name" value="tRNA-synt_1"/>
    <property type="match status" value="1"/>
</dbReference>
<dbReference type="Proteomes" id="UP000664357">
    <property type="component" value="Unassembled WGS sequence"/>
</dbReference>
<evidence type="ECO:0000256" key="1">
    <source>
        <dbReference type="ARBA" id="ARBA00006887"/>
    </source>
</evidence>
<evidence type="ECO:0000256" key="4">
    <source>
        <dbReference type="ARBA" id="ARBA00022741"/>
    </source>
</evidence>
<evidence type="ECO:0000256" key="5">
    <source>
        <dbReference type="ARBA" id="ARBA00022840"/>
    </source>
</evidence>
<gene>
    <name evidence="10" type="primary">ileS</name>
    <name evidence="14" type="ORF">JZO67_005021</name>
</gene>
<evidence type="ECO:0000256" key="10">
    <source>
        <dbReference type="HAMAP-Rule" id="MF_02002"/>
    </source>
</evidence>
<comment type="similarity">
    <text evidence="1 10">Belongs to the class-I aminoacyl-tRNA synthetase family. IleS type 1 subfamily.</text>
</comment>
<feature type="binding site" evidence="10">
    <location>
        <position position="921"/>
    </location>
    <ligand>
        <name>Zn(2+)</name>
        <dbReference type="ChEBI" id="CHEBI:29105"/>
    </ligand>
</feature>
<feature type="binding site" evidence="10">
    <location>
        <position position="918"/>
    </location>
    <ligand>
        <name>Zn(2+)</name>
        <dbReference type="ChEBI" id="CHEBI:29105"/>
    </ligand>
</feature>
<keyword evidence="4 10" id="KW-0547">Nucleotide-binding</keyword>
<dbReference type="HAMAP" id="MF_02002">
    <property type="entry name" value="Ile_tRNA_synth_type1"/>
    <property type="match status" value="1"/>
</dbReference>
<keyword evidence="10" id="KW-0479">Metal-binding</keyword>
<dbReference type="Pfam" id="PF06827">
    <property type="entry name" value="zf-FPG_IleRS"/>
    <property type="match status" value="1"/>
</dbReference>
<comment type="cofactor">
    <cofactor evidence="10">
        <name>Zn(2+)</name>
        <dbReference type="ChEBI" id="CHEBI:29105"/>
    </cofactor>
    <text evidence="10">Binds 1 zinc ion per subunit.</text>
</comment>
<reference evidence="14 15" key="1">
    <citation type="submission" date="2021-03" db="EMBL/GenBank/DDBJ databases">
        <authorList>
            <person name="Gilmore M.S."/>
            <person name="Schwartzman J."/>
            <person name="Van Tyne D."/>
            <person name="Martin M."/>
            <person name="Earl A.M."/>
            <person name="Manson A.L."/>
            <person name="Straub T."/>
            <person name="Salamzade R."/>
            <person name="Saavedra J."/>
            <person name="Lebreton F."/>
            <person name="Prichula J."/>
            <person name="Schaufler K."/>
            <person name="Gaca A."/>
            <person name="Sgardioli B."/>
            <person name="Wagenaar J."/>
            <person name="Strong T."/>
        </authorList>
    </citation>
    <scope>NUCLEOTIDE SEQUENCE [LARGE SCALE GENOMIC DNA]</scope>
    <source>
        <strain evidence="14 15">665A</strain>
    </source>
</reference>
<sequence>MVSNLGGTTTSSSLCGMHLSFLFRKGSRNTLKMKDTLLLGKTAFPMRGNLPNREGQWEKDWEEDRVYEKRQELNEGKPSFVLHDGPPYANGNIHIGHALNKISKDIIIRSKSMSGFRAPYVPGWDTHGLPIEQVLTNKGIKRKEMTMAEYRQKCYDYALTQVDTQREDFKRLGVAGDWENPYITLTPDYEAAEIRVFGKMAEKGYIYKGLKPIYWSPSSESSLAEAEIEYKDVKSASIYVAFPVKDGKGLIDTDASFVIWTTTPWTLPANQGIAVNPSYIYVLVEADSQNYIIAKDLVETVKKEIGWEDVRIVKELKGTELEYMTAAHPFYDRESLVILGEHVTLDAGTGLVHTAPGHGEDDYFAGKKYGLEVLSPVDDRGVFTDEAPGFEGVFYDKANPMITDLLKEKGRLLKLDFFTHSYPHDWRTKKPVIYRATPQWFASIDKFRQNILDEIEKVDWIIPWGKTRLYNMIRDRGDWVISRQRAWGVPLPIFYAENGEAIITPETIDHIANLFAKYGSNVWFEKEAKELLPEGFTHPGSPNGAFTKETDIMDVWFDSGSSHEAVLRQRPELTFPADMYLEGSDQYRGWFNSSITTSVAINGVAPYKAVLSQGFALDGEGRKMSKSLGNTIVPDKVIKQMGADILRLWVSSVDYESDVRVSMDILNQIAEVYRKIRNTMRFLLANTTDFDPKKNTVEYEELRSVDKYMLVRLNQVIKSVRDEGYDKYNFVHIHKTIVNFLTTDLSAFYLDFAKDVVYIQAEDAYERRCMQTVFYQVAVALTKLLTPILPHTTEEIWSFLKEEEEYVQLADLPSYQEFSNQAELLDTWKAFMEFRDNVLKALEAARNEKIIGRSLEAKLTVYPNEQVRVLLTAVDADLPQLLIVSPDSFSISTKQAPDTAMKFDDVALLVEKADGEVCDRCRQVRTTVGQDENLPKLCATCAEIVEENYPEAVSEGFE</sequence>
<dbReference type="Gene3D" id="1.10.730.20">
    <property type="match status" value="1"/>
</dbReference>
<keyword evidence="7 10" id="KW-0030">Aminoacyl-tRNA synthetase</keyword>
<dbReference type="InterPro" id="IPR002300">
    <property type="entry name" value="aa-tRNA-synth_Ia"/>
</dbReference>
<organism evidence="14 15">
    <name type="scientific">Candidatus Enterococcus ferrettii</name>
    <dbReference type="NCBI Taxonomy" id="2815324"/>
    <lineage>
        <taxon>Bacteria</taxon>
        <taxon>Bacillati</taxon>
        <taxon>Bacillota</taxon>
        <taxon>Bacilli</taxon>
        <taxon>Lactobacillales</taxon>
        <taxon>Enterococcaceae</taxon>
        <taxon>Enterococcus</taxon>
    </lineage>
</organism>
<dbReference type="SUPFAM" id="SSF52374">
    <property type="entry name" value="Nucleotidylyl transferase"/>
    <property type="match status" value="1"/>
</dbReference>
<evidence type="ECO:0000259" key="12">
    <source>
        <dbReference type="Pfam" id="PF06827"/>
    </source>
</evidence>
<reference evidence="14 15" key="2">
    <citation type="submission" date="2024-02" db="EMBL/GenBank/DDBJ databases">
        <title>The Genome Sequence of Enterococcus sp. DIV0159.</title>
        <authorList>
            <person name="Earl A."/>
            <person name="Manson A."/>
            <person name="Gilmore M."/>
            <person name="Sanders J."/>
            <person name="Shea T."/>
            <person name="Howe W."/>
            <person name="Livny J."/>
            <person name="Cuomo C."/>
            <person name="Neafsey D."/>
            <person name="Birren B."/>
        </authorList>
    </citation>
    <scope>NUCLEOTIDE SEQUENCE [LARGE SCALE GENOMIC DNA]</scope>
    <source>
        <strain evidence="14 15">665A</strain>
    </source>
</reference>
<comment type="caution">
    <text evidence="14">The sequence shown here is derived from an EMBL/GenBank/DDBJ whole genome shotgun (WGS) entry which is preliminary data.</text>
</comment>
<dbReference type="InterPro" id="IPR009080">
    <property type="entry name" value="tRNAsynth_Ia_anticodon-bd"/>
</dbReference>
<dbReference type="InterPro" id="IPR002301">
    <property type="entry name" value="Ile-tRNA-ligase"/>
</dbReference>
<evidence type="ECO:0000256" key="6">
    <source>
        <dbReference type="ARBA" id="ARBA00022917"/>
    </source>
</evidence>
<dbReference type="GO" id="GO:0016874">
    <property type="term" value="F:ligase activity"/>
    <property type="evidence" value="ECO:0007669"/>
    <property type="project" value="UniProtKB-KW"/>
</dbReference>
<comment type="domain">
    <text evidence="10">IleRS has two distinct active sites: one for aminoacylation and one for editing. The misactivated valine is translocated from the active site to the editing site, which sterically excludes the correctly activated isoleucine. The single editing site contains two valyl binding pockets, one specific for each substrate (Val-AMP or Val-tRNA(Ile)).</text>
</comment>
<dbReference type="PRINTS" id="PR00984">
    <property type="entry name" value="TRNASYNTHILE"/>
</dbReference>
<evidence type="ECO:0000256" key="9">
    <source>
        <dbReference type="ARBA" id="ARBA00048359"/>
    </source>
</evidence>
<dbReference type="InterPro" id="IPR013155">
    <property type="entry name" value="M/V/L/I-tRNA-synth_anticd-bd"/>
</dbReference>
<accession>A0ABV0EZ70</accession>
<evidence type="ECO:0000256" key="3">
    <source>
        <dbReference type="ARBA" id="ARBA00022598"/>
    </source>
</evidence>
<keyword evidence="10" id="KW-0862">Zinc</keyword>
<evidence type="ECO:0000313" key="15">
    <source>
        <dbReference type="Proteomes" id="UP000664357"/>
    </source>
</evidence>
<feature type="binding site" evidence="10">
    <location>
        <position position="938"/>
    </location>
    <ligand>
        <name>Zn(2+)</name>
        <dbReference type="ChEBI" id="CHEBI:29105"/>
    </ligand>
</feature>
<evidence type="ECO:0000259" key="13">
    <source>
        <dbReference type="Pfam" id="PF08264"/>
    </source>
</evidence>
<dbReference type="EMBL" id="JAFREL020000007">
    <property type="protein sequence ID" value="MEO1773037.1"/>
    <property type="molecule type" value="Genomic_DNA"/>
</dbReference>
<keyword evidence="5 10" id="KW-0067">ATP-binding</keyword>
<dbReference type="InterPro" id="IPR033708">
    <property type="entry name" value="Anticodon_Ile_BEm"/>
</dbReference>
<dbReference type="PROSITE" id="PS00178">
    <property type="entry name" value="AA_TRNA_LIGASE_I"/>
    <property type="match status" value="1"/>
</dbReference>
<keyword evidence="2 10" id="KW-0963">Cytoplasm</keyword>
<dbReference type="InterPro" id="IPR050081">
    <property type="entry name" value="Ile-tRNA_ligase"/>
</dbReference>
<name>A0ABV0EZ70_9ENTE</name>
<evidence type="ECO:0000256" key="2">
    <source>
        <dbReference type="ARBA" id="ARBA00022490"/>
    </source>
</evidence>
<comment type="subunit">
    <text evidence="10">Monomer.</text>
</comment>
<dbReference type="SUPFAM" id="SSF50677">
    <property type="entry name" value="ValRS/IleRS/LeuRS editing domain"/>
    <property type="match status" value="1"/>
</dbReference>
<keyword evidence="3 10" id="KW-0436">Ligase</keyword>
<feature type="domain" description="Aminoacyl-tRNA synthetase class Ia" evidence="11">
    <location>
        <begin position="57"/>
        <end position="662"/>
    </location>
</feature>
<proteinExistence type="inferred from homology"/>
<dbReference type="InterPro" id="IPR010663">
    <property type="entry name" value="Znf_FPG/IleRS"/>
</dbReference>
<evidence type="ECO:0000256" key="7">
    <source>
        <dbReference type="ARBA" id="ARBA00023146"/>
    </source>
</evidence>
<dbReference type="Pfam" id="PF08264">
    <property type="entry name" value="Anticodon_1"/>
    <property type="match status" value="1"/>
</dbReference>
<comment type="function">
    <text evidence="8 10">Catalyzes the attachment of isoleucine to tRNA(Ile). As IleRS can inadvertently accommodate and process structurally similar amino acids such as valine, to avoid such errors it has two additional distinct tRNA(Ile)-dependent editing activities. One activity is designated as 'pretransfer' editing and involves the hydrolysis of activated Val-AMP. The other activity is designated 'posttransfer' editing and involves deacylation of mischarged Val-tRNA(Ile).</text>
</comment>
<feature type="domain" description="Methionyl/Valyl/Leucyl/Isoleucyl-tRNA synthetase anticodon-binding" evidence="13">
    <location>
        <begin position="706"/>
        <end position="859"/>
    </location>
</feature>
<feature type="short sequence motif" description="'KMSKS' region" evidence="10">
    <location>
        <begin position="623"/>
        <end position="627"/>
    </location>
</feature>
<dbReference type="PANTHER" id="PTHR42765:SF1">
    <property type="entry name" value="ISOLEUCINE--TRNA LIGASE, MITOCHONDRIAL"/>
    <property type="match status" value="1"/>
</dbReference>
<dbReference type="Gene3D" id="1.10.10.830">
    <property type="entry name" value="Ile-tRNA synthetase CP2 domain-like"/>
    <property type="match status" value="1"/>
</dbReference>
<keyword evidence="6 10" id="KW-0648">Protein biosynthesis</keyword>
<feature type="binding site" evidence="10">
    <location>
        <position position="582"/>
    </location>
    <ligand>
        <name>L-isoleucyl-5'-AMP</name>
        <dbReference type="ChEBI" id="CHEBI:178002"/>
    </ligand>
</feature>
<dbReference type="NCBIfam" id="TIGR00392">
    <property type="entry name" value="ileS"/>
    <property type="match status" value="1"/>
</dbReference>
<dbReference type="InterPro" id="IPR001412">
    <property type="entry name" value="aa-tRNA-synth_I_CS"/>
</dbReference>
<feature type="domain" description="Zinc finger FPG/IleRS-type" evidence="12">
    <location>
        <begin position="915"/>
        <end position="943"/>
    </location>
</feature>
<protein>
    <recommendedName>
        <fullName evidence="10">Isoleucine--tRNA ligase</fullName>
        <ecNumber evidence="10">6.1.1.5</ecNumber>
    </recommendedName>
    <alternativeName>
        <fullName evidence="10">Isoleucyl-tRNA synthetase</fullName>
        <shortName evidence="10">IleRS</shortName>
    </alternativeName>
</protein>
<dbReference type="SUPFAM" id="SSF47323">
    <property type="entry name" value="Anticodon-binding domain of a subclass of class I aminoacyl-tRNA synthetases"/>
    <property type="match status" value="1"/>
</dbReference>
<dbReference type="PANTHER" id="PTHR42765">
    <property type="entry name" value="SOLEUCYL-TRNA SYNTHETASE"/>
    <property type="match status" value="1"/>
</dbReference>
<feature type="short sequence motif" description="'HIGH' region" evidence="10">
    <location>
        <begin position="87"/>
        <end position="97"/>
    </location>
</feature>
<dbReference type="CDD" id="cd07960">
    <property type="entry name" value="Anticodon_Ia_Ile_BEm"/>
    <property type="match status" value="1"/>
</dbReference>
<comment type="catalytic activity">
    <reaction evidence="9 10">
        <text>tRNA(Ile) + L-isoleucine + ATP = L-isoleucyl-tRNA(Ile) + AMP + diphosphate</text>
        <dbReference type="Rhea" id="RHEA:11060"/>
        <dbReference type="Rhea" id="RHEA-COMP:9666"/>
        <dbReference type="Rhea" id="RHEA-COMP:9695"/>
        <dbReference type="ChEBI" id="CHEBI:30616"/>
        <dbReference type="ChEBI" id="CHEBI:33019"/>
        <dbReference type="ChEBI" id="CHEBI:58045"/>
        <dbReference type="ChEBI" id="CHEBI:78442"/>
        <dbReference type="ChEBI" id="CHEBI:78528"/>
        <dbReference type="ChEBI" id="CHEBI:456215"/>
        <dbReference type="EC" id="6.1.1.5"/>
    </reaction>
</comment>
<evidence type="ECO:0000259" key="11">
    <source>
        <dbReference type="Pfam" id="PF00133"/>
    </source>
</evidence>
<dbReference type="InterPro" id="IPR023585">
    <property type="entry name" value="Ile-tRNA-ligase_type1"/>
</dbReference>
<comment type="subcellular location">
    <subcellularLocation>
        <location evidence="10">Cytoplasm</location>
    </subcellularLocation>
</comment>
<feature type="binding site" evidence="10">
    <location>
        <position position="941"/>
    </location>
    <ligand>
        <name>Zn(2+)</name>
        <dbReference type="ChEBI" id="CHEBI:29105"/>
    </ligand>
</feature>
<dbReference type="InterPro" id="IPR014729">
    <property type="entry name" value="Rossmann-like_a/b/a_fold"/>
</dbReference>
<evidence type="ECO:0000313" key="14">
    <source>
        <dbReference type="EMBL" id="MEO1773037.1"/>
    </source>
</evidence>
<feature type="binding site" evidence="10">
    <location>
        <position position="626"/>
    </location>
    <ligand>
        <name>ATP</name>
        <dbReference type="ChEBI" id="CHEBI:30616"/>
    </ligand>
</feature>
<dbReference type="InterPro" id="IPR009008">
    <property type="entry name" value="Val/Leu/Ile-tRNA-synth_edit"/>
</dbReference>
<evidence type="ECO:0000256" key="8">
    <source>
        <dbReference type="ARBA" id="ARBA00025217"/>
    </source>
</evidence>
<keyword evidence="15" id="KW-1185">Reference proteome</keyword>
<dbReference type="Gene3D" id="3.40.50.620">
    <property type="entry name" value="HUPs"/>
    <property type="match status" value="2"/>
</dbReference>
<dbReference type="CDD" id="cd00818">
    <property type="entry name" value="IleRS_core"/>
    <property type="match status" value="1"/>
</dbReference>
<dbReference type="EC" id="6.1.1.5" evidence="10"/>